<dbReference type="AlphaFoldDB" id="A0AA95ICL0"/>
<feature type="binding site" evidence="10">
    <location>
        <position position="294"/>
    </location>
    <ligand>
        <name>substrate</name>
    </ligand>
</feature>
<dbReference type="GO" id="GO:0005829">
    <property type="term" value="C:cytosol"/>
    <property type="evidence" value="ECO:0007669"/>
    <property type="project" value="TreeGrafter"/>
</dbReference>
<evidence type="ECO:0000256" key="3">
    <source>
        <dbReference type="ARBA" id="ARBA00022691"/>
    </source>
</evidence>
<feature type="binding site" evidence="10">
    <location>
        <position position="550"/>
    </location>
    <ligand>
        <name>[4Fe-4S] cluster</name>
        <dbReference type="ChEBI" id="CHEBI:49883"/>
        <note>4Fe-4S-S-AdoMet</note>
    </ligand>
</feature>
<dbReference type="Proteomes" id="UP001177943">
    <property type="component" value="Chromosome"/>
</dbReference>
<feature type="domain" description="ThiC-associated" evidence="11">
    <location>
        <begin position="17"/>
        <end position="93"/>
    </location>
</feature>
<evidence type="ECO:0000256" key="10">
    <source>
        <dbReference type="HAMAP-Rule" id="MF_00089"/>
    </source>
</evidence>
<dbReference type="RefSeq" id="WP_283927465.1">
    <property type="nucleotide sequence ID" value="NZ_CP126084.1"/>
</dbReference>
<name>A0AA95ICL0_9BACL</name>
<dbReference type="NCBIfam" id="TIGR00190">
    <property type="entry name" value="thiC"/>
    <property type="match status" value="1"/>
</dbReference>
<dbReference type="EC" id="4.1.99.17" evidence="10"/>
<feature type="binding site" evidence="10">
    <location>
        <position position="545"/>
    </location>
    <ligand>
        <name>[4Fe-4S] cluster</name>
        <dbReference type="ChEBI" id="CHEBI:49883"/>
        <note>4Fe-4S-S-AdoMet</note>
    </ligand>
</feature>
<gene>
    <name evidence="10 12" type="primary">thiC</name>
    <name evidence="12" type="ORF">QNH46_06945</name>
</gene>
<protein>
    <recommendedName>
        <fullName evidence="10">Phosphomethylpyrimidine synthase</fullName>
        <ecNumber evidence="10">4.1.99.17</ecNumber>
    </recommendedName>
    <alternativeName>
        <fullName evidence="10">Hydroxymethylpyrimidine phosphate synthase</fullName>
        <shortName evidence="10">HMP-P synthase</shortName>
        <shortName evidence="10">HMP-phosphate synthase</shortName>
        <shortName evidence="10">HMPP synthase</shortName>
    </alternativeName>
    <alternativeName>
        <fullName evidence="10">Thiamine biosynthesis protein ThiC</fullName>
    </alternativeName>
</protein>
<dbReference type="InterPro" id="IPR025747">
    <property type="entry name" value="ThiC-associated_dom"/>
</dbReference>
<feature type="binding site" evidence="10">
    <location>
        <position position="462"/>
    </location>
    <ligand>
        <name>Zn(2+)</name>
        <dbReference type="ChEBI" id="CHEBI:29105"/>
    </ligand>
</feature>
<evidence type="ECO:0000256" key="4">
    <source>
        <dbReference type="ARBA" id="ARBA00022723"/>
    </source>
</evidence>
<comment type="cofactor">
    <cofactor evidence="10">
        <name>[4Fe-4S] cluster</name>
        <dbReference type="ChEBI" id="CHEBI:49883"/>
    </cofactor>
    <text evidence="10">Binds 1 [4Fe-4S] cluster per subunit. The cluster is coordinated with 3 cysteines and an exchangeable S-adenosyl-L-methionine.</text>
</comment>
<dbReference type="Pfam" id="PF01964">
    <property type="entry name" value="ThiC_Rad_SAM"/>
    <property type="match status" value="1"/>
</dbReference>
<reference evidence="12" key="1">
    <citation type="submission" date="2023-05" db="EMBL/GenBank/DDBJ databases">
        <title>Comparative genomics of Bacillaceae isolates and their secondary metabolite potential.</title>
        <authorList>
            <person name="Song L."/>
            <person name="Nielsen L.J."/>
            <person name="Mohite O."/>
            <person name="Xu X."/>
            <person name="Weber T."/>
            <person name="Kovacs A.T."/>
        </authorList>
    </citation>
    <scope>NUCLEOTIDE SEQUENCE</scope>
    <source>
        <strain evidence="12">B2_4</strain>
    </source>
</reference>
<dbReference type="InterPro" id="IPR037509">
    <property type="entry name" value="ThiC"/>
</dbReference>
<keyword evidence="9 10" id="KW-0456">Lyase</keyword>
<dbReference type="FunFam" id="3.20.20.540:FF:000001">
    <property type="entry name" value="Phosphomethylpyrimidine synthase"/>
    <property type="match status" value="1"/>
</dbReference>
<feature type="binding site" evidence="10">
    <location>
        <begin position="314"/>
        <end position="316"/>
    </location>
    <ligand>
        <name>substrate</name>
    </ligand>
</feature>
<evidence type="ECO:0000256" key="2">
    <source>
        <dbReference type="ARBA" id="ARBA00022485"/>
    </source>
</evidence>
<dbReference type="GO" id="GO:0009229">
    <property type="term" value="P:thiamine diphosphate biosynthetic process"/>
    <property type="evidence" value="ECO:0007669"/>
    <property type="project" value="UniProtKB-UniRule"/>
</dbReference>
<dbReference type="GO" id="GO:0051539">
    <property type="term" value="F:4 iron, 4 sulfur cluster binding"/>
    <property type="evidence" value="ECO:0007669"/>
    <property type="project" value="UniProtKB-KW"/>
</dbReference>
<dbReference type="HAMAP" id="MF_00089">
    <property type="entry name" value="ThiC"/>
    <property type="match status" value="1"/>
</dbReference>
<evidence type="ECO:0000256" key="6">
    <source>
        <dbReference type="ARBA" id="ARBA00022977"/>
    </source>
</evidence>
<keyword evidence="3 10" id="KW-0949">S-adenosyl-L-methionine</keyword>
<evidence type="ECO:0000256" key="1">
    <source>
        <dbReference type="ARBA" id="ARBA00003175"/>
    </source>
</evidence>
<sequence length="593" mass="66660">MASETSNNTVNPEFLAFPGSRKVYLQGSRPDIQVPMREIALAPTVRGESEEENEPVRVYDCSGPYTDANYHADIRTGLPANRKNWILERGDVEVYEGRSIRPEDDGYQTEKQLDQTETFPGLRRKPLRAKAGRNVTQMHYARKGIITPEMEYISIRENVTPEFVRREVAEGRAIIPSNINHPESEPMIIGRHFLVKINANIGNSAVASSIEEEVEKMRWATRWGADTIMDLSTGKNIHTTREWIIRNSPVPVGTVPLYQALEKVGGKAEALSWEVYRDTLIEQAEQGVDYFTIHAGVLLRYIPLTAKRVTGIVSRGGSIMAAWCLAHHQENFLYTHFEEICEIMKSYDIAFSLGDGLRPGSIADANDEAQFAELETLGELTQIAWKHDVQVMIEGPGHVPMHLIKENVDKQMEICQEAPFYTLGPLTTDIAPGYDHITSAIGAAMIGWFGTAMLCYVTPKEHLGLPNKDDVREGVIAYKIAAHAADLAKGHPGAQERDNALSKARFEFRWRDQFNLSLDPERALEYHDETLPAEGAKTAHFCSMCGPKFCSMRITQDIRDYAKQHGIEEEEAIAKGLEEKSRQFKEAGNVIYR</sequence>
<feature type="binding site" evidence="10">
    <location>
        <position position="200"/>
    </location>
    <ligand>
        <name>substrate</name>
    </ligand>
</feature>
<evidence type="ECO:0000259" key="11">
    <source>
        <dbReference type="Pfam" id="PF13667"/>
    </source>
</evidence>
<comment type="function">
    <text evidence="1 10">Catalyzes the synthesis of the hydroxymethylpyrimidine phosphate (HMP-P) moiety of thiamine from aminoimidazole ribotide (AIR) in a radical S-adenosyl-L-methionine (SAM)-dependent reaction.</text>
</comment>
<dbReference type="Gene3D" id="6.10.250.620">
    <property type="match status" value="1"/>
</dbReference>
<feature type="binding site" evidence="10">
    <location>
        <position position="421"/>
    </location>
    <ligand>
        <name>substrate</name>
    </ligand>
</feature>
<keyword evidence="2 10" id="KW-0004">4Fe-4S</keyword>
<keyword evidence="6 10" id="KW-0784">Thiamine biosynthesis</keyword>
<evidence type="ECO:0000256" key="7">
    <source>
        <dbReference type="ARBA" id="ARBA00023004"/>
    </source>
</evidence>
<feature type="binding site" evidence="10">
    <location>
        <position position="394"/>
    </location>
    <ligand>
        <name>substrate</name>
    </ligand>
</feature>
<dbReference type="GO" id="GO:0009228">
    <property type="term" value="P:thiamine biosynthetic process"/>
    <property type="evidence" value="ECO:0007669"/>
    <property type="project" value="UniProtKB-UniRule"/>
</dbReference>
<feature type="binding site" evidence="10">
    <location>
        <position position="229"/>
    </location>
    <ligand>
        <name>substrate</name>
    </ligand>
</feature>
<dbReference type="GO" id="GO:0008270">
    <property type="term" value="F:zinc ion binding"/>
    <property type="evidence" value="ECO:0007669"/>
    <property type="project" value="UniProtKB-UniRule"/>
</dbReference>
<dbReference type="Gene3D" id="3.20.20.540">
    <property type="entry name" value="Radical SAM ThiC family, central domain"/>
    <property type="match status" value="1"/>
</dbReference>
<keyword evidence="7 10" id="KW-0408">Iron</keyword>
<dbReference type="NCBIfam" id="NF009895">
    <property type="entry name" value="PRK13352.1"/>
    <property type="match status" value="1"/>
</dbReference>
<dbReference type="EMBL" id="CP126084">
    <property type="protein sequence ID" value="WHX50390.1"/>
    <property type="molecule type" value="Genomic_DNA"/>
</dbReference>
<comment type="similarity">
    <text evidence="10">Belongs to the ThiC family.</text>
</comment>
<feature type="binding site" evidence="10">
    <location>
        <begin position="355"/>
        <end position="358"/>
    </location>
    <ligand>
        <name>substrate</name>
    </ligand>
</feature>
<dbReference type="SFLD" id="SFLDG01114">
    <property type="entry name" value="phosphomethylpyrimidine_syntha"/>
    <property type="match status" value="1"/>
</dbReference>
<evidence type="ECO:0000256" key="9">
    <source>
        <dbReference type="ARBA" id="ARBA00023239"/>
    </source>
</evidence>
<feature type="binding site" evidence="10">
    <location>
        <position position="542"/>
    </location>
    <ligand>
        <name>[4Fe-4S] cluster</name>
        <dbReference type="ChEBI" id="CHEBI:49883"/>
        <note>4Fe-4S-S-AdoMet</note>
    </ligand>
</feature>
<comment type="pathway">
    <text evidence="10">Cofactor biosynthesis; thiamine diphosphate biosynthesis.</text>
</comment>
<comment type="catalytic activity">
    <reaction evidence="10">
        <text>5-amino-1-(5-phospho-beta-D-ribosyl)imidazole + S-adenosyl-L-methionine = 4-amino-2-methyl-5-(phosphooxymethyl)pyrimidine + CO + 5'-deoxyadenosine + formate + L-methionine + 3 H(+)</text>
        <dbReference type="Rhea" id="RHEA:24840"/>
        <dbReference type="ChEBI" id="CHEBI:15378"/>
        <dbReference type="ChEBI" id="CHEBI:15740"/>
        <dbReference type="ChEBI" id="CHEBI:17245"/>
        <dbReference type="ChEBI" id="CHEBI:17319"/>
        <dbReference type="ChEBI" id="CHEBI:57844"/>
        <dbReference type="ChEBI" id="CHEBI:58354"/>
        <dbReference type="ChEBI" id="CHEBI:59789"/>
        <dbReference type="ChEBI" id="CHEBI:137981"/>
        <dbReference type="EC" id="4.1.99.17"/>
    </reaction>
</comment>
<dbReference type="PANTHER" id="PTHR30557">
    <property type="entry name" value="THIAMINE BIOSYNTHESIS PROTEIN THIC"/>
    <property type="match status" value="1"/>
</dbReference>
<dbReference type="PANTHER" id="PTHR30557:SF1">
    <property type="entry name" value="PHOSPHOMETHYLPYRIMIDINE SYNTHASE, CHLOROPLASTIC"/>
    <property type="match status" value="1"/>
</dbReference>
<evidence type="ECO:0000256" key="8">
    <source>
        <dbReference type="ARBA" id="ARBA00023014"/>
    </source>
</evidence>
<keyword evidence="5 10" id="KW-0862">Zinc</keyword>
<dbReference type="SFLD" id="SFLDF00407">
    <property type="entry name" value="phosphomethylpyrimidine_syntha"/>
    <property type="match status" value="1"/>
</dbReference>
<dbReference type="InterPro" id="IPR038521">
    <property type="entry name" value="ThiC/Bza_core_dom"/>
</dbReference>
<feature type="binding site" evidence="10">
    <location>
        <position position="398"/>
    </location>
    <ligand>
        <name>Zn(2+)</name>
        <dbReference type="ChEBI" id="CHEBI:29105"/>
    </ligand>
</feature>
<evidence type="ECO:0000313" key="13">
    <source>
        <dbReference type="Proteomes" id="UP001177943"/>
    </source>
</evidence>
<proteinExistence type="inferred from homology"/>
<organism evidence="12 13">
    <name type="scientific">Paenibacillus woosongensis</name>
    <dbReference type="NCBI Taxonomy" id="307580"/>
    <lineage>
        <taxon>Bacteria</taxon>
        <taxon>Bacillati</taxon>
        <taxon>Bacillota</taxon>
        <taxon>Bacilli</taxon>
        <taxon>Bacillales</taxon>
        <taxon>Paenibacillaceae</taxon>
        <taxon>Paenibacillus</taxon>
    </lineage>
</organism>
<dbReference type="NCBIfam" id="NF006763">
    <property type="entry name" value="PRK09284.1"/>
    <property type="match status" value="1"/>
</dbReference>
<dbReference type="SFLD" id="SFLDS00113">
    <property type="entry name" value="Radical_SAM_Phosphomethylpyrim"/>
    <property type="match status" value="1"/>
</dbReference>
<keyword evidence="4 10" id="KW-0479">Metal-binding</keyword>
<dbReference type="KEGG" id="pwn:QNH46_06945"/>
<evidence type="ECO:0000256" key="5">
    <source>
        <dbReference type="ARBA" id="ARBA00022833"/>
    </source>
</evidence>
<keyword evidence="8 10" id="KW-0411">Iron-sulfur</keyword>
<dbReference type="Pfam" id="PF13667">
    <property type="entry name" value="ThiC-associated"/>
    <property type="match status" value="1"/>
</dbReference>
<dbReference type="GO" id="GO:0070284">
    <property type="term" value="F:phosphomethylpyrimidine synthase activity"/>
    <property type="evidence" value="ECO:0007669"/>
    <property type="project" value="UniProtKB-EC"/>
</dbReference>
<accession>A0AA95ICL0</accession>
<evidence type="ECO:0000313" key="12">
    <source>
        <dbReference type="EMBL" id="WHX50390.1"/>
    </source>
</evidence>
<dbReference type="InterPro" id="IPR002817">
    <property type="entry name" value="ThiC/BzaA/B"/>
</dbReference>
<feature type="binding site" evidence="10">
    <location>
        <position position="258"/>
    </location>
    <ligand>
        <name>substrate</name>
    </ligand>
</feature>